<dbReference type="Proteomes" id="UP000195728">
    <property type="component" value="Unassembled WGS sequence"/>
</dbReference>
<evidence type="ECO:0000313" key="1">
    <source>
        <dbReference type="EMBL" id="SCC40706.1"/>
    </source>
</evidence>
<sequence>MTVDTAIKWLDEINYV</sequence>
<reference evidence="1 2" key="1">
    <citation type="submission" date="2016-08" db="EMBL/GenBank/DDBJ databases">
        <authorList>
            <person name="Loux V."/>
            <person name="Rue O."/>
        </authorList>
    </citation>
    <scope>NUCLEOTIDE SEQUENCE [LARGE SCALE GENOMIC DNA]</scope>
    <source>
        <strain evidence="1 2">WSBC_10311</strain>
    </source>
</reference>
<dbReference type="AlphaFoldDB" id="A0AB37YT86"/>
<accession>A0AB37YT86</accession>
<protein>
    <submittedName>
        <fullName evidence="1">Uncharacterized protein</fullName>
    </submittedName>
</protein>
<dbReference type="EMBL" id="FMBG01000013">
    <property type="protein sequence ID" value="SCC40706.1"/>
    <property type="molecule type" value="Genomic_DNA"/>
</dbReference>
<evidence type="ECO:0000313" key="2">
    <source>
        <dbReference type="Proteomes" id="UP000195728"/>
    </source>
</evidence>
<name>A0AB37YT86_9BACI</name>
<comment type="caution">
    <text evidence="1">The sequence shown here is derived from an EMBL/GenBank/DDBJ whole genome shotgun (WGS) entry which is preliminary data.</text>
</comment>
<proteinExistence type="predicted"/>
<organism evidence="1 2">
    <name type="scientific">Bacillus wiedmannii</name>
    <dbReference type="NCBI Taxonomy" id="1890302"/>
    <lineage>
        <taxon>Bacteria</taxon>
        <taxon>Bacillati</taxon>
        <taxon>Bacillota</taxon>
        <taxon>Bacilli</taxon>
        <taxon>Bacillales</taxon>
        <taxon>Bacillaceae</taxon>
        <taxon>Bacillus</taxon>
        <taxon>Bacillus cereus group</taxon>
    </lineage>
</organism>
<gene>
    <name evidence="1" type="ORF">BC10311_03071</name>
</gene>